<keyword evidence="4" id="KW-1185">Reference proteome</keyword>
<comment type="caution">
    <text evidence="3">The sequence shown here is derived from an EMBL/GenBank/DDBJ whole genome shotgun (WGS) entry which is preliminary data.</text>
</comment>
<sequence length="167" mass="17325">MKFALSLLTLAASGIFGVLGSPALQTSDVTTHPVHGFTAFDIPESVDAAPAPTQKEAAAVLTASTHYWVCAAVSTSSGRYGWSRGSSESSALQNAKKECGKSDCKSYSCIEEGCVGIDFGSTYVALSYARGYGKNDGSKAASTALSTCRKKSKGCAKAGYFCAARIY</sequence>
<dbReference type="InterPro" id="IPR025240">
    <property type="entry name" value="DUF4189"/>
</dbReference>
<dbReference type="Pfam" id="PF13827">
    <property type="entry name" value="DUF4189"/>
    <property type="match status" value="1"/>
</dbReference>
<name>A0AAD6V0A7_9AGAR</name>
<evidence type="ECO:0000256" key="1">
    <source>
        <dbReference type="SAM" id="SignalP"/>
    </source>
</evidence>
<keyword evidence="1" id="KW-0732">Signal</keyword>
<dbReference type="EMBL" id="JARJCW010000068">
    <property type="protein sequence ID" value="KAJ7199443.1"/>
    <property type="molecule type" value="Genomic_DNA"/>
</dbReference>
<dbReference type="AlphaFoldDB" id="A0AAD6V0A7"/>
<gene>
    <name evidence="3" type="ORF">GGX14DRAFT_468003</name>
</gene>
<evidence type="ECO:0000313" key="3">
    <source>
        <dbReference type="EMBL" id="KAJ7199443.1"/>
    </source>
</evidence>
<protein>
    <recommendedName>
        <fullName evidence="2">DUF4189 domain-containing protein</fullName>
    </recommendedName>
</protein>
<evidence type="ECO:0000313" key="4">
    <source>
        <dbReference type="Proteomes" id="UP001219525"/>
    </source>
</evidence>
<accession>A0AAD6V0A7</accession>
<organism evidence="3 4">
    <name type="scientific">Mycena pura</name>
    <dbReference type="NCBI Taxonomy" id="153505"/>
    <lineage>
        <taxon>Eukaryota</taxon>
        <taxon>Fungi</taxon>
        <taxon>Dikarya</taxon>
        <taxon>Basidiomycota</taxon>
        <taxon>Agaricomycotina</taxon>
        <taxon>Agaricomycetes</taxon>
        <taxon>Agaricomycetidae</taxon>
        <taxon>Agaricales</taxon>
        <taxon>Marasmiineae</taxon>
        <taxon>Mycenaceae</taxon>
        <taxon>Mycena</taxon>
    </lineage>
</organism>
<reference evidence="3" key="1">
    <citation type="submission" date="2023-03" db="EMBL/GenBank/DDBJ databases">
        <title>Massive genome expansion in bonnet fungi (Mycena s.s.) driven by repeated elements and novel gene families across ecological guilds.</title>
        <authorList>
            <consortium name="Lawrence Berkeley National Laboratory"/>
            <person name="Harder C.B."/>
            <person name="Miyauchi S."/>
            <person name="Viragh M."/>
            <person name="Kuo A."/>
            <person name="Thoen E."/>
            <person name="Andreopoulos B."/>
            <person name="Lu D."/>
            <person name="Skrede I."/>
            <person name="Drula E."/>
            <person name="Henrissat B."/>
            <person name="Morin E."/>
            <person name="Kohler A."/>
            <person name="Barry K."/>
            <person name="LaButti K."/>
            <person name="Morin E."/>
            <person name="Salamov A."/>
            <person name="Lipzen A."/>
            <person name="Mereny Z."/>
            <person name="Hegedus B."/>
            <person name="Baldrian P."/>
            <person name="Stursova M."/>
            <person name="Weitz H."/>
            <person name="Taylor A."/>
            <person name="Grigoriev I.V."/>
            <person name="Nagy L.G."/>
            <person name="Martin F."/>
            <person name="Kauserud H."/>
        </authorList>
    </citation>
    <scope>NUCLEOTIDE SEQUENCE</scope>
    <source>
        <strain evidence="3">9144</strain>
    </source>
</reference>
<evidence type="ECO:0000259" key="2">
    <source>
        <dbReference type="Pfam" id="PF13827"/>
    </source>
</evidence>
<feature type="signal peptide" evidence="1">
    <location>
        <begin position="1"/>
        <end position="20"/>
    </location>
</feature>
<feature type="chain" id="PRO_5041899814" description="DUF4189 domain-containing protein" evidence="1">
    <location>
        <begin position="21"/>
        <end position="167"/>
    </location>
</feature>
<proteinExistence type="predicted"/>
<feature type="domain" description="DUF4189" evidence="2">
    <location>
        <begin position="68"/>
        <end position="162"/>
    </location>
</feature>
<dbReference type="Proteomes" id="UP001219525">
    <property type="component" value="Unassembled WGS sequence"/>
</dbReference>